<sequence length="55" mass="6052">ELPLHEPRYKPGMGVGYTISPTGADHCHNIHDALFTTAPFLDRAYELAALGIFEP</sequence>
<reference evidence="1" key="1">
    <citation type="journal article" date="2014" name="Front. Microbiol.">
        <title>High frequency of phylogenetically diverse reductive dehalogenase-homologous genes in deep subseafloor sedimentary metagenomes.</title>
        <authorList>
            <person name="Kawai M."/>
            <person name="Futagami T."/>
            <person name="Toyoda A."/>
            <person name="Takaki Y."/>
            <person name="Nishi S."/>
            <person name="Hori S."/>
            <person name="Arai W."/>
            <person name="Tsubouchi T."/>
            <person name="Morono Y."/>
            <person name="Uchiyama I."/>
            <person name="Ito T."/>
            <person name="Fujiyama A."/>
            <person name="Inagaki F."/>
            <person name="Takami H."/>
        </authorList>
    </citation>
    <scope>NUCLEOTIDE SEQUENCE</scope>
    <source>
        <strain evidence="1">Expedition CK06-06</strain>
    </source>
</reference>
<dbReference type="Gene3D" id="1.10.599.10">
    <property type="entry name" value="Aldehyde Ferredoxin Oxidoreductase Protein, subunit A, domain 3"/>
    <property type="match status" value="1"/>
</dbReference>
<dbReference type="AlphaFoldDB" id="X1RNT2"/>
<feature type="non-terminal residue" evidence="1">
    <location>
        <position position="1"/>
    </location>
</feature>
<gene>
    <name evidence="1" type="ORF">S06H3_66540</name>
</gene>
<dbReference type="GO" id="GO:0051536">
    <property type="term" value="F:iron-sulfur cluster binding"/>
    <property type="evidence" value="ECO:0007669"/>
    <property type="project" value="InterPro"/>
</dbReference>
<dbReference type="GO" id="GO:0016625">
    <property type="term" value="F:oxidoreductase activity, acting on the aldehyde or oxo group of donors, iron-sulfur protein as acceptor"/>
    <property type="evidence" value="ECO:0007669"/>
    <property type="project" value="InterPro"/>
</dbReference>
<dbReference type="EMBL" id="BARV01045413">
    <property type="protein sequence ID" value="GAI68626.1"/>
    <property type="molecule type" value="Genomic_DNA"/>
</dbReference>
<proteinExistence type="predicted"/>
<dbReference type="InterPro" id="IPR013985">
    <property type="entry name" value="Ald_Fedxn_OxRdtase_dom3"/>
</dbReference>
<organism evidence="1">
    <name type="scientific">marine sediment metagenome</name>
    <dbReference type="NCBI Taxonomy" id="412755"/>
    <lineage>
        <taxon>unclassified sequences</taxon>
        <taxon>metagenomes</taxon>
        <taxon>ecological metagenomes</taxon>
    </lineage>
</organism>
<comment type="caution">
    <text evidence="1">The sequence shown here is derived from an EMBL/GenBank/DDBJ whole genome shotgun (WGS) entry which is preliminary data.</text>
</comment>
<dbReference type="InterPro" id="IPR036021">
    <property type="entry name" value="Tungsten_al_ferr_oxy-like_C"/>
</dbReference>
<dbReference type="SUPFAM" id="SSF48310">
    <property type="entry name" value="Aldehyde ferredoxin oxidoreductase, C-terminal domains"/>
    <property type="match status" value="1"/>
</dbReference>
<accession>X1RNT2</accession>
<evidence type="ECO:0000313" key="1">
    <source>
        <dbReference type="EMBL" id="GAI68626.1"/>
    </source>
</evidence>
<dbReference type="GO" id="GO:0009055">
    <property type="term" value="F:electron transfer activity"/>
    <property type="evidence" value="ECO:0007669"/>
    <property type="project" value="InterPro"/>
</dbReference>
<feature type="non-terminal residue" evidence="1">
    <location>
        <position position="55"/>
    </location>
</feature>
<protein>
    <submittedName>
        <fullName evidence="1">Uncharacterized protein</fullName>
    </submittedName>
</protein>
<name>X1RNT2_9ZZZZ</name>